<name>A0A4R3HQD1_9GAMM</name>
<dbReference type="Proteomes" id="UP000295793">
    <property type="component" value="Unassembled WGS sequence"/>
</dbReference>
<dbReference type="AlphaFoldDB" id="A0A4R3HQD1"/>
<protein>
    <recommendedName>
        <fullName evidence="1">Immunity MXAN-0049 protein domain-containing protein</fullName>
    </recommendedName>
</protein>
<organism evidence="2 3">
    <name type="scientific">Reinekea marinisedimentorum</name>
    <dbReference type="NCBI Taxonomy" id="230495"/>
    <lineage>
        <taxon>Bacteria</taxon>
        <taxon>Pseudomonadati</taxon>
        <taxon>Pseudomonadota</taxon>
        <taxon>Gammaproteobacteria</taxon>
        <taxon>Oceanospirillales</taxon>
        <taxon>Saccharospirillaceae</taxon>
        <taxon>Reinekea</taxon>
    </lineage>
</organism>
<gene>
    <name evidence="2" type="ORF">BCF53_1432</name>
</gene>
<dbReference type="Pfam" id="PF07791">
    <property type="entry name" value="Imm11"/>
    <property type="match status" value="1"/>
</dbReference>
<feature type="domain" description="Immunity MXAN-0049 protein" evidence="1">
    <location>
        <begin position="64"/>
        <end position="189"/>
    </location>
</feature>
<comment type="caution">
    <text evidence="2">The sequence shown here is derived from an EMBL/GenBank/DDBJ whole genome shotgun (WGS) entry which is preliminary data.</text>
</comment>
<dbReference type="EMBL" id="SLZR01000043">
    <property type="protein sequence ID" value="TCS34398.1"/>
    <property type="molecule type" value="Genomic_DNA"/>
</dbReference>
<reference evidence="2 3" key="1">
    <citation type="submission" date="2019-03" db="EMBL/GenBank/DDBJ databases">
        <title>Genomic Encyclopedia of Archaeal and Bacterial Type Strains, Phase II (KMG-II): from individual species to whole genera.</title>
        <authorList>
            <person name="Goeker M."/>
        </authorList>
    </citation>
    <scope>NUCLEOTIDE SEQUENCE [LARGE SCALE GENOMIC DNA]</scope>
    <source>
        <strain evidence="2 3">DSM 15388</strain>
    </source>
</reference>
<sequence>MAIYELSWNQKYAECGGISRADKRALRWFHPALGDPLPPLNDWQVPTVAQYLEGLHKTPTPYGDLVSNGGNVLLSGRAVGLLKSFLDGITILYPVIVEEVPDEEYFLLSLRNELPFEALDRYQSTGSPVRHGVRANQGFLAPIHNWVFNEEFVSGQHLFSLPDRETTYYVSERFKDAVVEAGLTGFCFKNEFYDENLILT</sequence>
<evidence type="ECO:0000259" key="1">
    <source>
        <dbReference type="Pfam" id="PF07791"/>
    </source>
</evidence>
<accession>A0A4R3HQD1</accession>
<dbReference type="InterPro" id="IPR012433">
    <property type="entry name" value="Imm11"/>
</dbReference>
<evidence type="ECO:0000313" key="3">
    <source>
        <dbReference type="Proteomes" id="UP000295793"/>
    </source>
</evidence>
<dbReference type="OrthoDB" id="6193314at2"/>
<keyword evidence="3" id="KW-1185">Reference proteome</keyword>
<evidence type="ECO:0000313" key="2">
    <source>
        <dbReference type="EMBL" id="TCS34398.1"/>
    </source>
</evidence>
<proteinExistence type="predicted"/>
<dbReference type="RefSeq" id="WP_132704331.1">
    <property type="nucleotide sequence ID" value="NZ_SLZR01000043.1"/>
</dbReference>